<sequence>MILYFSGTGNSKHVALTLSKILDEKVMAMTPDMRSGMQIQHPDTRIIWVFPIYSWGVPPYVMDVIKGINLIDKSSVPIHHAVVTCGDDCGLADRMWRRAINKRGWSDGAILSVQMPNNYVAMMGFDVDSKELETEKLANSSARITHVAETILECEKSETRITDIVHGNYAWIKTRVIYPWFKRYAMGPEKFSVTESCISCGKCADMCPLGNISMKKDNSGDKRHPEWGKDCAGCLGCYHTCPVHAIDYAHATNGKGQYLNPQIRQNR</sequence>
<protein>
    <submittedName>
        <fullName evidence="5">4Fe-4S dicluster domain-containing protein</fullName>
    </submittedName>
</protein>
<dbReference type="Gene3D" id="3.30.70.20">
    <property type="match status" value="1"/>
</dbReference>
<name>A0A4Z0V625_9BACT</name>
<dbReference type="EMBL" id="SJSA01000001">
    <property type="protein sequence ID" value="TGG39734.1"/>
    <property type="molecule type" value="Genomic_DNA"/>
</dbReference>
<dbReference type="GeneID" id="82148761"/>
<evidence type="ECO:0000256" key="2">
    <source>
        <dbReference type="ARBA" id="ARBA00023004"/>
    </source>
</evidence>
<dbReference type="AlphaFoldDB" id="A0A4Z0V625"/>
<dbReference type="Pfam" id="PF13187">
    <property type="entry name" value="Fer4_9"/>
    <property type="match status" value="1"/>
</dbReference>
<evidence type="ECO:0000259" key="4">
    <source>
        <dbReference type="PROSITE" id="PS51379"/>
    </source>
</evidence>
<dbReference type="InterPro" id="IPR017896">
    <property type="entry name" value="4Fe4S_Fe-S-bd"/>
</dbReference>
<feature type="domain" description="4Fe-4S ferredoxin-type" evidence="4">
    <location>
        <begin position="187"/>
        <end position="217"/>
    </location>
</feature>
<evidence type="ECO:0000313" key="5">
    <source>
        <dbReference type="EMBL" id="TGG39734.1"/>
    </source>
</evidence>
<keyword evidence="2" id="KW-0408">Iron</keyword>
<dbReference type="InterPro" id="IPR017900">
    <property type="entry name" value="4Fe4S_Fe_S_CS"/>
</dbReference>
<dbReference type="SUPFAM" id="SSF54862">
    <property type="entry name" value="4Fe-4S ferredoxins"/>
    <property type="match status" value="1"/>
</dbReference>
<accession>A0A4Z0V625</accession>
<proteinExistence type="predicted"/>
<dbReference type="Proteomes" id="UP000297635">
    <property type="component" value="Unassembled WGS sequence"/>
</dbReference>
<keyword evidence="1" id="KW-0479">Metal-binding</keyword>
<keyword evidence="3" id="KW-0411">Iron-sulfur</keyword>
<dbReference type="PROSITE" id="PS00198">
    <property type="entry name" value="4FE4S_FER_1"/>
    <property type="match status" value="2"/>
</dbReference>
<gene>
    <name evidence="5" type="ORF">EZ315_03085</name>
</gene>
<dbReference type="InterPro" id="IPR029039">
    <property type="entry name" value="Flavoprotein-like_sf"/>
</dbReference>
<dbReference type="NCBIfam" id="NF038196">
    <property type="entry name" value="ferrodoxin_EFR1"/>
    <property type="match status" value="1"/>
</dbReference>
<dbReference type="GO" id="GO:0051536">
    <property type="term" value="F:iron-sulfur cluster binding"/>
    <property type="evidence" value="ECO:0007669"/>
    <property type="project" value="UniProtKB-KW"/>
</dbReference>
<organism evidence="5 6">
    <name type="scientific">Duncaniella freteri</name>
    <dbReference type="NCBI Taxonomy" id="2530391"/>
    <lineage>
        <taxon>Bacteria</taxon>
        <taxon>Pseudomonadati</taxon>
        <taxon>Bacteroidota</taxon>
        <taxon>Bacteroidia</taxon>
        <taxon>Bacteroidales</taxon>
        <taxon>Muribaculaceae</taxon>
        <taxon>Duncaniella</taxon>
    </lineage>
</organism>
<reference evidence="5 6" key="1">
    <citation type="submission" date="2019-02" db="EMBL/GenBank/DDBJ databases">
        <title>Isolation and identification of novel species under the genus Muribaculum.</title>
        <authorList>
            <person name="Miyake S."/>
            <person name="Ding Y."/>
            <person name="Low A."/>
            <person name="Soh M."/>
            <person name="Seedorf H."/>
        </authorList>
    </citation>
    <scope>NUCLEOTIDE SEQUENCE [LARGE SCALE GENOMIC DNA]</scope>
    <source>
        <strain evidence="5 6">TLL-A3</strain>
    </source>
</reference>
<dbReference type="RefSeq" id="WP_135470521.1">
    <property type="nucleotide sequence ID" value="NZ_CASJDB010000033.1"/>
</dbReference>
<evidence type="ECO:0000256" key="1">
    <source>
        <dbReference type="ARBA" id="ARBA00022723"/>
    </source>
</evidence>
<dbReference type="InterPro" id="IPR047964">
    <property type="entry name" value="EFR1-like"/>
</dbReference>
<dbReference type="PROSITE" id="PS51379">
    <property type="entry name" value="4FE4S_FER_2"/>
    <property type="match status" value="2"/>
</dbReference>
<feature type="domain" description="4Fe-4S ferredoxin-type" evidence="4">
    <location>
        <begin position="223"/>
        <end position="251"/>
    </location>
</feature>
<keyword evidence="6" id="KW-1185">Reference proteome</keyword>
<dbReference type="GO" id="GO:0046872">
    <property type="term" value="F:metal ion binding"/>
    <property type="evidence" value="ECO:0007669"/>
    <property type="project" value="UniProtKB-KW"/>
</dbReference>
<dbReference type="SUPFAM" id="SSF52218">
    <property type="entry name" value="Flavoproteins"/>
    <property type="match status" value="1"/>
</dbReference>
<evidence type="ECO:0000313" key="6">
    <source>
        <dbReference type="Proteomes" id="UP000297635"/>
    </source>
</evidence>
<evidence type="ECO:0000256" key="3">
    <source>
        <dbReference type="ARBA" id="ARBA00023014"/>
    </source>
</evidence>
<comment type="caution">
    <text evidence="5">The sequence shown here is derived from an EMBL/GenBank/DDBJ whole genome shotgun (WGS) entry which is preliminary data.</text>
</comment>